<organism evidence="3 4">
    <name type="scientific">Arthrobotrys conoides</name>
    <dbReference type="NCBI Taxonomy" id="74498"/>
    <lineage>
        <taxon>Eukaryota</taxon>
        <taxon>Fungi</taxon>
        <taxon>Dikarya</taxon>
        <taxon>Ascomycota</taxon>
        <taxon>Pezizomycotina</taxon>
        <taxon>Orbiliomycetes</taxon>
        <taxon>Orbiliales</taxon>
        <taxon>Orbiliaceae</taxon>
        <taxon>Arthrobotrys</taxon>
    </lineage>
</organism>
<feature type="compositionally biased region" description="Polar residues" evidence="1">
    <location>
        <begin position="161"/>
        <end position="174"/>
    </location>
</feature>
<evidence type="ECO:0000256" key="1">
    <source>
        <dbReference type="SAM" id="MobiDB-lite"/>
    </source>
</evidence>
<gene>
    <name evidence="3" type="ORF">TWF506_007536</name>
</gene>
<feature type="compositionally biased region" description="Low complexity" evidence="1">
    <location>
        <begin position="342"/>
        <end position="353"/>
    </location>
</feature>
<sequence length="585" mass="64263">MARVAFLRDSVSRPPIPTEPLTPKEWAAFGATVGELQEEPVPEHLRFHNPAWNLSLFRTLAQKRWEEQGGEGGLEEPDTIDESVHSESEDVDMVDKMETPIEPEASFAGIGTANILPEGRSRKKAKLDYTGMFLPFQELDEEDGGEMQRGSPVGDIGGGHTSNQQPQGSDTTLGSLPKPQHKRRGRPPRKSRDASELISKGGLPKNEDVSAGPASPKESQLPASISNIQKERRKALIDAGNKTPHISWVRGGTEIRGELSAAPPLLNSGLVLPSTEKKNVTGYKKRVSLVPASLQGTPRAVKNKPSHPIKQGTPANEKIIHRLASPLPIPSPSVMQGGGSGSPTSSEYESLSSENEDTTFPSGQLRLADLPREIAATIPKPLEFFSRRDHVSPLIGGNLRAVIVTTGTRKLKAPIQSKGYMAIQPAWNPHAPRRAGENGSMMQLSSTSTDPISKTQENFPLFVARGPHQWEYCGQYQVAEVVKLSAFENWMHLSTGGSKILRYWGQSILQKRFEWAKVLFMHNCGWTEEKWLEATVEDIIRPILAGTVPMHWVHLQCVGFDVGFYEALLRQKVKCGLVASQKIIL</sequence>
<dbReference type="InterPro" id="IPR046520">
    <property type="entry name" value="DUF6697"/>
</dbReference>
<dbReference type="EMBL" id="JAVHJM010000004">
    <property type="protein sequence ID" value="KAK6515191.1"/>
    <property type="molecule type" value="Genomic_DNA"/>
</dbReference>
<dbReference type="Pfam" id="PF20411">
    <property type="entry name" value="DUF6697"/>
    <property type="match status" value="1"/>
</dbReference>
<evidence type="ECO:0000313" key="4">
    <source>
        <dbReference type="Proteomes" id="UP001307849"/>
    </source>
</evidence>
<feature type="region of interest" description="Disordered" evidence="1">
    <location>
        <begin position="67"/>
        <end position="91"/>
    </location>
</feature>
<feature type="region of interest" description="Disordered" evidence="1">
    <location>
        <begin position="139"/>
        <end position="224"/>
    </location>
</feature>
<evidence type="ECO:0000313" key="3">
    <source>
        <dbReference type="EMBL" id="KAK6515191.1"/>
    </source>
</evidence>
<feature type="domain" description="DUF6697" evidence="2">
    <location>
        <begin position="385"/>
        <end position="570"/>
    </location>
</feature>
<protein>
    <recommendedName>
        <fullName evidence="2">DUF6697 domain-containing protein</fullName>
    </recommendedName>
</protein>
<feature type="compositionally biased region" description="Basic and acidic residues" evidence="1">
    <location>
        <begin position="82"/>
        <end position="91"/>
    </location>
</feature>
<dbReference type="Proteomes" id="UP001307849">
    <property type="component" value="Unassembled WGS sequence"/>
</dbReference>
<feature type="region of interest" description="Disordered" evidence="1">
    <location>
        <begin position="326"/>
        <end position="362"/>
    </location>
</feature>
<reference evidence="3 4" key="1">
    <citation type="submission" date="2019-10" db="EMBL/GenBank/DDBJ databases">
        <authorList>
            <person name="Palmer J.M."/>
        </authorList>
    </citation>
    <scope>NUCLEOTIDE SEQUENCE [LARGE SCALE GENOMIC DNA]</scope>
    <source>
        <strain evidence="3 4">TWF506</strain>
    </source>
</reference>
<feature type="compositionally biased region" description="Basic residues" evidence="1">
    <location>
        <begin position="179"/>
        <end position="189"/>
    </location>
</feature>
<dbReference type="AlphaFoldDB" id="A0AAN8NKF4"/>
<proteinExistence type="predicted"/>
<comment type="caution">
    <text evidence="3">The sequence shown here is derived from an EMBL/GenBank/DDBJ whole genome shotgun (WGS) entry which is preliminary data.</text>
</comment>
<name>A0AAN8NKF4_9PEZI</name>
<accession>A0AAN8NKF4</accession>
<evidence type="ECO:0000259" key="2">
    <source>
        <dbReference type="Pfam" id="PF20411"/>
    </source>
</evidence>
<keyword evidence="4" id="KW-1185">Reference proteome</keyword>